<sequence length="296" mass="32436">MSAGRSSANTRTSSMTRPMPQLNNTPTVSSVTRSIQTGSMNVTASSARSRPLTVVRQGSTDRGSISTQNIPPTVSISQRRISNDTTRPTITSQDRSTVTINQHYGNGAVSESSNDDTEQCEPNGYNLASTMKANEESTSATASSIDRQNTQSYLLLESQLKSGGLTGLQNLGNTCFMNSVLQCLSNTKPLLLFCYKEDLDTHFNRSSTSVMKGSLMKEYANLIRTMWSSSSSHSVVSPSAFKSIVGRFASRFVGYAQQDSQEFLRYLLQGLHEDVNRVQQKPSPSKIDEKAEEKKK</sequence>
<evidence type="ECO:0000259" key="4">
    <source>
        <dbReference type="PROSITE" id="PS50235"/>
    </source>
</evidence>
<accession>A0A8S3DN45</accession>
<dbReference type="GO" id="GO:0004843">
    <property type="term" value="F:cysteine-type deubiquitinase activity"/>
    <property type="evidence" value="ECO:0007669"/>
    <property type="project" value="UniProtKB-EC"/>
</dbReference>
<evidence type="ECO:0000313" key="5">
    <source>
        <dbReference type="EMBL" id="CAF4963265.1"/>
    </source>
</evidence>
<proteinExistence type="predicted"/>
<dbReference type="PROSITE" id="PS00972">
    <property type="entry name" value="USP_1"/>
    <property type="match status" value="1"/>
</dbReference>
<dbReference type="EMBL" id="CAJOBI010191665">
    <property type="protein sequence ID" value="CAF4963265.1"/>
    <property type="molecule type" value="Genomic_DNA"/>
</dbReference>
<protein>
    <recommendedName>
        <fullName evidence="2">ubiquitinyl hydrolase 1</fullName>
        <ecNumber evidence="2">3.4.19.12</ecNumber>
    </recommendedName>
</protein>
<dbReference type="AlphaFoldDB" id="A0A8S3DN45"/>
<feature type="region of interest" description="Disordered" evidence="3">
    <location>
        <begin position="277"/>
        <end position="296"/>
    </location>
</feature>
<dbReference type="Proteomes" id="UP000681720">
    <property type="component" value="Unassembled WGS sequence"/>
</dbReference>
<dbReference type="EC" id="3.4.19.12" evidence="2"/>
<dbReference type="PANTHER" id="PTHR21646">
    <property type="entry name" value="UBIQUITIN CARBOXYL-TERMINAL HYDROLASE"/>
    <property type="match status" value="1"/>
</dbReference>
<dbReference type="PROSITE" id="PS50235">
    <property type="entry name" value="USP_3"/>
    <property type="match status" value="1"/>
</dbReference>
<evidence type="ECO:0000256" key="1">
    <source>
        <dbReference type="ARBA" id="ARBA00000707"/>
    </source>
</evidence>
<comment type="caution">
    <text evidence="6">The sequence shown here is derived from an EMBL/GenBank/DDBJ whole genome shotgun (WGS) entry which is preliminary data.</text>
</comment>
<feature type="region of interest" description="Disordered" evidence="3">
    <location>
        <begin position="1"/>
        <end position="90"/>
    </location>
</feature>
<dbReference type="SUPFAM" id="SSF54001">
    <property type="entry name" value="Cysteine proteinases"/>
    <property type="match status" value="1"/>
</dbReference>
<dbReference type="InterPro" id="IPR028889">
    <property type="entry name" value="USP"/>
</dbReference>
<dbReference type="InterPro" id="IPR038765">
    <property type="entry name" value="Papain-like_cys_pep_sf"/>
</dbReference>
<dbReference type="PANTHER" id="PTHR21646:SF23">
    <property type="entry name" value="UBIQUITIN CARBOXYL-TERMINAL HYDROLASE USP2"/>
    <property type="match status" value="1"/>
</dbReference>
<feature type="compositionally biased region" description="Polar residues" evidence="3">
    <location>
        <begin position="56"/>
        <end position="90"/>
    </location>
</feature>
<dbReference type="Proteomes" id="UP000676336">
    <property type="component" value="Unassembled WGS sequence"/>
</dbReference>
<dbReference type="Gene3D" id="3.90.70.10">
    <property type="entry name" value="Cysteine proteinases"/>
    <property type="match status" value="1"/>
</dbReference>
<evidence type="ECO:0000313" key="6">
    <source>
        <dbReference type="EMBL" id="CAF5027199.1"/>
    </source>
</evidence>
<comment type="catalytic activity">
    <reaction evidence="1">
        <text>Thiol-dependent hydrolysis of ester, thioester, amide, peptide and isopeptide bonds formed by the C-terminal Gly of ubiquitin (a 76-residue protein attached to proteins as an intracellular targeting signal).</text>
        <dbReference type="EC" id="3.4.19.12"/>
    </reaction>
</comment>
<evidence type="ECO:0000313" key="7">
    <source>
        <dbReference type="Proteomes" id="UP000681720"/>
    </source>
</evidence>
<dbReference type="Pfam" id="PF00443">
    <property type="entry name" value="UCH"/>
    <property type="match status" value="1"/>
</dbReference>
<feature type="compositionally biased region" description="Basic and acidic residues" evidence="3">
    <location>
        <begin position="286"/>
        <end position="296"/>
    </location>
</feature>
<name>A0A8S3DN45_9BILA</name>
<evidence type="ECO:0000256" key="2">
    <source>
        <dbReference type="ARBA" id="ARBA00012759"/>
    </source>
</evidence>
<dbReference type="InterPro" id="IPR050185">
    <property type="entry name" value="Ub_carboxyl-term_hydrolase"/>
</dbReference>
<feature type="compositionally biased region" description="Polar residues" evidence="3">
    <location>
        <begin position="1"/>
        <end position="48"/>
    </location>
</feature>
<reference evidence="6" key="1">
    <citation type="submission" date="2021-02" db="EMBL/GenBank/DDBJ databases">
        <authorList>
            <person name="Nowell W R."/>
        </authorList>
    </citation>
    <scope>NUCLEOTIDE SEQUENCE</scope>
</reference>
<gene>
    <name evidence="6" type="ORF">GIL414_LOCUS58694</name>
    <name evidence="5" type="ORF">SMN809_LOCUS54736</name>
</gene>
<dbReference type="InterPro" id="IPR018200">
    <property type="entry name" value="USP_CS"/>
</dbReference>
<dbReference type="InterPro" id="IPR001394">
    <property type="entry name" value="Peptidase_C19_UCH"/>
</dbReference>
<organism evidence="6 7">
    <name type="scientific">Rotaria magnacalcarata</name>
    <dbReference type="NCBI Taxonomy" id="392030"/>
    <lineage>
        <taxon>Eukaryota</taxon>
        <taxon>Metazoa</taxon>
        <taxon>Spiralia</taxon>
        <taxon>Gnathifera</taxon>
        <taxon>Rotifera</taxon>
        <taxon>Eurotatoria</taxon>
        <taxon>Bdelloidea</taxon>
        <taxon>Philodinida</taxon>
        <taxon>Philodinidae</taxon>
        <taxon>Rotaria</taxon>
    </lineage>
</organism>
<feature type="domain" description="USP" evidence="4">
    <location>
        <begin position="166"/>
        <end position="296"/>
    </location>
</feature>
<dbReference type="GO" id="GO:0016579">
    <property type="term" value="P:protein deubiquitination"/>
    <property type="evidence" value="ECO:0007669"/>
    <property type="project" value="InterPro"/>
</dbReference>
<dbReference type="EMBL" id="CAJOBJ010218263">
    <property type="protein sequence ID" value="CAF5027199.1"/>
    <property type="molecule type" value="Genomic_DNA"/>
</dbReference>
<evidence type="ECO:0000256" key="3">
    <source>
        <dbReference type="SAM" id="MobiDB-lite"/>
    </source>
</evidence>